<keyword evidence="2" id="KW-1185">Reference proteome</keyword>
<name>A0ABQ9Y2E7_9EUKA</name>
<proteinExistence type="predicted"/>
<comment type="caution">
    <text evidence="1">The sequence shown here is derived from an EMBL/GenBank/DDBJ whole genome shotgun (WGS) entry which is preliminary data.</text>
</comment>
<evidence type="ECO:0000313" key="2">
    <source>
        <dbReference type="Proteomes" id="UP001281761"/>
    </source>
</evidence>
<evidence type="ECO:0000313" key="1">
    <source>
        <dbReference type="EMBL" id="KAK2957918.1"/>
    </source>
</evidence>
<organism evidence="1 2">
    <name type="scientific">Blattamonas nauphoetae</name>
    <dbReference type="NCBI Taxonomy" id="2049346"/>
    <lineage>
        <taxon>Eukaryota</taxon>
        <taxon>Metamonada</taxon>
        <taxon>Preaxostyla</taxon>
        <taxon>Oxymonadida</taxon>
        <taxon>Blattamonas</taxon>
    </lineage>
</organism>
<sequence length="192" mass="22080">MSLKDRLALYTALVSLVRDDFDFSDAYLDKVVGILKSLESCEQEVHKVDQLVTNLVPSSDGSLSGFIDSICILLSSTHSRIVLAALCFLRRTFSFDWPQNIVLRDIQDMYCEWKRQGPEVEKTGKRLTRALFSEGFENSFEQMLMNAKKGQYGDLTVQYSHRISRILGSNPVYKGRVFWQIYTARHDVLIRL</sequence>
<gene>
    <name evidence="1" type="ORF">BLNAU_7094</name>
</gene>
<dbReference type="Proteomes" id="UP001281761">
    <property type="component" value="Unassembled WGS sequence"/>
</dbReference>
<accession>A0ABQ9Y2E7</accession>
<protein>
    <submittedName>
        <fullName evidence="1">Uncharacterized protein</fullName>
    </submittedName>
</protein>
<reference evidence="1 2" key="1">
    <citation type="journal article" date="2022" name="bioRxiv">
        <title>Genomics of Preaxostyla Flagellates Illuminates Evolutionary Transitions and the Path Towards Mitochondrial Loss.</title>
        <authorList>
            <person name="Novak L.V.F."/>
            <person name="Treitli S.C."/>
            <person name="Pyrih J."/>
            <person name="Halakuc P."/>
            <person name="Pipaliya S.V."/>
            <person name="Vacek V."/>
            <person name="Brzon O."/>
            <person name="Soukal P."/>
            <person name="Eme L."/>
            <person name="Dacks J.B."/>
            <person name="Karnkowska A."/>
            <person name="Elias M."/>
            <person name="Hampl V."/>
        </authorList>
    </citation>
    <scope>NUCLEOTIDE SEQUENCE [LARGE SCALE GENOMIC DNA]</scope>
    <source>
        <strain evidence="1">NAU3</strain>
        <tissue evidence="1">Gut</tissue>
    </source>
</reference>
<dbReference type="EMBL" id="JARBJD010000042">
    <property type="protein sequence ID" value="KAK2957918.1"/>
    <property type="molecule type" value="Genomic_DNA"/>
</dbReference>